<evidence type="ECO:0000313" key="2">
    <source>
        <dbReference type="EMBL" id="CAK9272386.1"/>
    </source>
</evidence>
<dbReference type="EMBL" id="OZ020099">
    <property type="protein sequence ID" value="CAK9272386.1"/>
    <property type="molecule type" value="Genomic_DNA"/>
</dbReference>
<name>A0ABP0X1T3_9BRYO</name>
<feature type="compositionally biased region" description="Basic and acidic residues" evidence="1">
    <location>
        <begin position="61"/>
        <end position="72"/>
    </location>
</feature>
<accession>A0ABP0X1T3</accession>
<evidence type="ECO:0000256" key="1">
    <source>
        <dbReference type="SAM" id="MobiDB-lite"/>
    </source>
</evidence>
<feature type="compositionally biased region" description="Basic and acidic residues" evidence="1">
    <location>
        <begin position="1"/>
        <end position="14"/>
    </location>
</feature>
<feature type="region of interest" description="Disordered" evidence="1">
    <location>
        <begin position="30"/>
        <end position="109"/>
    </location>
</feature>
<proteinExistence type="predicted"/>
<evidence type="ECO:0000313" key="3">
    <source>
        <dbReference type="Proteomes" id="UP001497444"/>
    </source>
</evidence>
<keyword evidence="3" id="KW-1185">Reference proteome</keyword>
<protein>
    <submittedName>
        <fullName evidence="2">Uncharacterized protein</fullName>
    </submittedName>
</protein>
<reference evidence="2" key="1">
    <citation type="submission" date="2024-02" db="EMBL/GenBank/DDBJ databases">
        <authorList>
            <consortium name="ELIXIR-Norway"/>
            <consortium name="Elixir Norway"/>
        </authorList>
    </citation>
    <scope>NUCLEOTIDE SEQUENCE</scope>
</reference>
<sequence>MVLVRTEKANAKEAHKAKKLAKQVAMVELGSANKLSKTPKGEREETIGPFNPKSGEGGASIEKESSKGEASKDNVQVVEQFISTSNSSKSNEGEEENLDKVNIPKKPNKVLKQMDEFRTTQRLWRFK</sequence>
<organism evidence="2 3">
    <name type="scientific">Sphagnum jensenii</name>
    <dbReference type="NCBI Taxonomy" id="128206"/>
    <lineage>
        <taxon>Eukaryota</taxon>
        <taxon>Viridiplantae</taxon>
        <taxon>Streptophyta</taxon>
        <taxon>Embryophyta</taxon>
        <taxon>Bryophyta</taxon>
        <taxon>Sphagnophytina</taxon>
        <taxon>Sphagnopsida</taxon>
        <taxon>Sphagnales</taxon>
        <taxon>Sphagnaceae</taxon>
        <taxon>Sphagnum</taxon>
    </lineage>
</organism>
<feature type="region of interest" description="Disordered" evidence="1">
    <location>
        <begin position="1"/>
        <end position="20"/>
    </location>
</feature>
<dbReference type="Proteomes" id="UP001497444">
    <property type="component" value="Chromosome 4"/>
</dbReference>
<gene>
    <name evidence="2" type="ORF">CSSPJE1EN1_LOCUS17864</name>
</gene>